<dbReference type="InterPro" id="IPR036390">
    <property type="entry name" value="WH_DNA-bd_sf"/>
</dbReference>
<reference evidence="1 2" key="1">
    <citation type="journal article" date="2019" name="Nat. Microbiol.">
        <title>Mediterranean grassland soil C-N compound turnover is dependent on rainfall and depth, and is mediated by genomically divergent microorganisms.</title>
        <authorList>
            <person name="Diamond S."/>
            <person name="Andeer P.F."/>
            <person name="Li Z."/>
            <person name="Crits-Christoph A."/>
            <person name="Burstein D."/>
            <person name="Anantharaman K."/>
            <person name="Lane K.R."/>
            <person name="Thomas B.C."/>
            <person name="Pan C."/>
            <person name="Northen T.R."/>
            <person name="Banfield J.F."/>
        </authorList>
    </citation>
    <scope>NUCLEOTIDE SEQUENCE [LARGE SCALE GENOMIC DNA]</scope>
    <source>
        <strain evidence="1">WS_6</strain>
    </source>
</reference>
<dbReference type="InterPro" id="IPR036388">
    <property type="entry name" value="WH-like_DNA-bd_sf"/>
</dbReference>
<name>A0A538T8U8_UNCEI</name>
<dbReference type="Gene3D" id="1.10.10.10">
    <property type="entry name" value="Winged helix-like DNA-binding domain superfamily/Winged helix DNA-binding domain"/>
    <property type="match status" value="1"/>
</dbReference>
<evidence type="ECO:0000313" key="2">
    <source>
        <dbReference type="Proteomes" id="UP000316852"/>
    </source>
</evidence>
<dbReference type="SUPFAM" id="SSF46785">
    <property type="entry name" value="Winged helix' DNA-binding domain"/>
    <property type="match status" value="1"/>
</dbReference>
<sequence length="232" mass="24698">MNSKEFAKQLEGLAALDEPVRRKLYLYVVGRGGDVSRDEAARSTRVSRALAAFHLDKLVEADLLQATFRRLSGRKGPGAGRPSKLYRRSSAQFDVSLPQRRYELAAHVLAHALAKAGAGATLEALRNAARECGKRLAEESAAGTGRGGPLSRAARALKALGFEPQGTTGGEGEVVLRNCPFDSLRTESRDLICPMNLALIEGLLAGLGVKGVRARLAPHAGTCCVALKGSRR</sequence>
<accession>A0A538T8U8</accession>
<dbReference type="Proteomes" id="UP000316852">
    <property type="component" value="Unassembled WGS sequence"/>
</dbReference>
<proteinExistence type="predicted"/>
<dbReference type="AlphaFoldDB" id="A0A538T8U8"/>
<comment type="caution">
    <text evidence="1">The sequence shown here is derived from an EMBL/GenBank/DDBJ whole genome shotgun (WGS) entry which is preliminary data.</text>
</comment>
<organism evidence="1 2">
    <name type="scientific">Eiseniibacteriota bacterium</name>
    <dbReference type="NCBI Taxonomy" id="2212470"/>
    <lineage>
        <taxon>Bacteria</taxon>
        <taxon>Candidatus Eiseniibacteriota</taxon>
    </lineage>
</organism>
<protein>
    <submittedName>
        <fullName evidence="1">Transcriptional regulator</fullName>
    </submittedName>
</protein>
<gene>
    <name evidence="1" type="ORF">E6K76_02725</name>
</gene>
<dbReference type="EMBL" id="VBOW01000017">
    <property type="protein sequence ID" value="TMQ60049.1"/>
    <property type="molecule type" value="Genomic_DNA"/>
</dbReference>
<evidence type="ECO:0000313" key="1">
    <source>
        <dbReference type="EMBL" id="TMQ60049.1"/>
    </source>
</evidence>